<dbReference type="GeneID" id="25984017"/>
<accession>J6F4L4</accession>
<organism evidence="2 3">
    <name type="scientific">Trichosporon asahii var. asahii (strain ATCC 90039 / CBS 2479 / JCM 2466 / KCTC 7840 / NBRC 103889/ NCYC 2677 / UAMH 7654)</name>
    <name type="common">Yeast</name>
    <dbReference type="NCBI Taxonomy" id="1186058"/>
    <lineage>
        <taxon>Eukaryota</taxon>
        <taxon>Fungi</taxon>
        <taxon>Dikarya</taxon>
        <taxon>Basidiomycota</taxon>
        <taxon>Agaricomycotina</taxon>
        <taxon>Tremellomycetes</taxon>
        <taxon>Trichosporonales</taxon>
        <taxon>Trichosporonaceae</taxon>
        <taxon>Trichosporon</taxon>
    </lineage>
</organism>
<feature type="region of interest" description="Disordered" evidence="1">
    <location>
        <begin position="1"/>
        <end position="95"/>
    </location>
</feature>
<dbReference type="KEGG" id="tasa:A1Q1_00503"/>
<evidence type="ECO:0000313" key="2">
    <source>
        <dbReference type="EMBL" id="EJT50202.1"/>
    </source>
</evidence>
<evidence type="ECO:0000256" key="1">
    <source>
        <dbReference type="SAM" id="MobiDB-lite"/>
    </source>
</evidence>
<name>J6F4L4_TRIAS</name>
<evidence type="ECO:0000313" key="3">
    <source>
        <dbReference type="Proteomes" id="UP000002748"/>
    </source>
</evidence>
<dbReference type="Proteomes" id="UP000002748">
    <property type="component" value="Unassembled WGS sequence"/>
</dbReference>
<dbReference type="VEuPathDB" id="FungiDB:A1Q1_00503"/>
<dbReference type="EMBL" id="ALBS01000124">
    <property type="protein sequence ID" value="EJT50202.1"/>
    <property type="molecule type" value="Genomic_DNA"/>
</dbReference>
<sequence>MTGEPAVTSQALSRALPEDSPGDGLMVGSPPMPTTTSGNPSTERHAPLQQDYKRVFGDENTRSEGSRFNDKAVLSAPRYQDPSAQQGPDLKAEVSPSKGVKMLKCRRTYPTTNSDKWQPNLLPTSLLTSFPTSSRDLDKLKISQLTRGHPADHGYPAFGSMRCLGADGPSSRSAIQLHRKFILTSRDAMLDFDTGSFVLDPETGYEKTSGRSSGGVHGWFVGSGFELQGRAGWKRSGQNETNDPGLATIQPANRFRSSNVTREFSLAAQNTTFRTGASPVNLSAYEFMMSWTASGLLEFHNLTVELPVRTQAPSVELLKQQTAYVPVVQSGHLNAIMSVAIFLQNRNVRELIGMYQQRRDLGPPRWPTEAPSQTPPNLDKWEVIHDTLVLRNMSELSYTLPTNTTLVEVLGPVGRSNLTFEGSQCYATLDPRPSWWSNGSFPFAVGEKAVNGTNRTMFLLPVDPAIKSTLQIGGVGMDTTCLVSGMKTYPFH</sequence>
<reference evidence="2 3" key="1">
    <citation type="journal article" date="2012" name="Eukaryot. Cell">
        <title>Draft genome sequence of CBS 2479, the standard type strain of Trichosporon asahii.</title>
        <authorList>
            <person name="Yang R.Y."/>
            <person name="Li H.T."/>
            <person name="Zhu H."/>
            <person name="Zhou G.P."/>
            <person name="Wang M."/>
            <person name="Wang L."/>
        </authorList>
    </citation>
    <scope>NUCLEOTIDE SEQUENCE [LARGE SCALE GENOMIC DNA]</scope>
    <source>
        <strain evidence="3">ATCC 90039 / CBS 2479 / JCM 2466 / KCTC 7840 / NCYC 2677 / UAMH 7654</strain>
    </source>
</reference>
<gene>
    <name evidence="2" type="ORF">A1Q1_00503</name>
</gene>
<proteinExistence type="predicted"/>
<protein>
    <submittedName>
        <fullName evidence="2">Uncharacterized protein</fullName>
    </submittedName>
</protein>
<comment type="caution">
    <text evidence="2">The sequence shown here is derived from an EMBL/GenBank/DDBJ whole genome shotgun (WGS) entry which is preliminary data.</text>
</comment>
<dbReference type="HOGENOM" id="CLU_030902_0_0_1"/>
<dbReference type="AlphaFoldDB" id="J6F4L4"/>
<feature type="compositionally biased region" description="Basic and acidic residues" evidence="1">
    <location>
        <begin position="42"/>
        <end position="70"/>
    </location>
</feature>
<dbReference type="RefSeq" id="XP_014181293.1">
    <property type="nucleotide sequence ID" value="XM_014325818.1"/>
</dbReference>